<dbReference type="InterPro" id="IPR036396">
    <property type="entry name" value="Cyt_P450_sf"/>
</dbReference>
<name>E9EFT3_METAQ</name>
<dbReference type="AlphaFoldDB" id="E9EFT3"/>
<evidence type="ECO:0000256" key="5">
    <source>
        <dbReference type="ARBA" id="ARBA00023033"/>
    </source>
</evidence>
<dbReference type="STRING" id="655827.E9EFT3"/>
<keyword evidence="4" id="KW-0408">Iron</keyword>
<keyword evidence="3" id="KW-0479">Metal-binding</keyword>
<dbReference type="GO" id="GO:0016705">
    <property type="term" value="F:oxidoreductase activity, acting on paired donors, with incorporation or reduction of molecular oxygen"/>
    <property type="evidence" value="ECO:0007669"/>
    <property type="project" value="InterPro"/>
</dbReference>
<protein>
    <submittedName>
        <fullName evidence="7">Cytochrome P450 51A</fullName>
    </submittedName>
</protein>
<keyword evidence="8" id="KW-1185">Reference proteome</keyword>
<dbReference type="PRINTS" id="PR00465">
    <property type="entry name" value="EP450IV"/>
</dbReference>
<evidence type="ECO:0000256" key="4">
    <source>
        <dbReference type="ARBA" id="ARBA00023004"/>
    </source>
</evidence>
<dbReference type="InterPro" id="IPR002403">
    <property type="entry name" value="Cyt_P450_E_grp-IV"/>
</dbReference>
<dbReference type="Pfam" id="PF00067">
    <property type="entry name" value="p450"/>
    <property type="match status" value="1"/>
</dbReference>
<dbReference type="GO" id="GO:0005506">
    <property type="term" value="F:iron ion binding"/>
    <property type="evidence" value="ECO:0007669"/>
    <property type="project" value="InterPro"/>
</dbReference>
<dbReference type="Proteomes" id="UP000002499">
    <property type="component" value="Unassembled WGS sequence"/>
</dbReference>
<organism evidence="8">
    <name type="scientific">Metarhizium acridum (strain CQMa 102)</name>
    <dbReference type="NCBI Taxonomy" id="655827"/>
    <lineage>
        <taxon>Eukaryota</taxon>
        <taxon>Fungi</taxon>
        <taxon>Dikarya</taxon>
        <taxon>Ascomycota</taxon>
        <taxon>Pezizomycotina</taxon>
        <taxon>Sordariomycetes</taxon>
        <taxon>Hypocreomycetidae</taxon>
        <taxon>Hypocreales</taxon>
        <taxon>Clavicipitaceae</taxon>
        <taxon>Metarhizium</taxon>
    </lineage>
</organism>
<dbReference type="GO" id="GO:0004497">
    <property type="term" value="F:monooxygenase activity"/>
    <property type="evidence" value="ECO:0007669"/>
    <property type="project" value="UniProtKB-KW"/>
</dbReference>
<evidence type="ECO:0000256" key="2">
    <source>
        <dbReference type="ARBA" id="ARBA00010617"/>
    </source>
</evidence>
<dbReference type="GO" id="GO:0020037">
    <property type="term" value="F:heme binding"/>
    <property type="evidence" value="ECO:0007669"/>
    <property type="project" value="InterPro"/>
</dbReference>
<dbReference type="SUPFAM" id="SSF48264">
    <property type="entry name" value="Cytochrome P450"/>
    <property type="match status" value="1"/>
</dbReference>
<dbReference type="InterPro" id="IPR001128">
    <property type="entry name" value="Cyt_P450"/>
</dbReference>
<feature type="region of interest" description="Disordered" evidence="6">
    <location>
        <begin position="18"/>
        <end position="45"/>
    </location>
</feature>
<reference evidence="7 8" key="1">
    <citation type="journal article" date="2011" name="PLoS Genet.">
        <title>Genome sequencing and comparative transcriptomics of the model entomopathogenic fungi Metarhizium anisopliae and M. acridum.</title>
        <authorList>
            <person name="Gao Q."/>
            <person name="Jin K."/>
            <person name="Ying S.H."/>
            <person name="Zhang Y."/>
            <person name="Xiao G."/>
            <person name="Shang Y."/>
            <person name="Duan Z."/>
            <person name="Hu X."/>
            <person name="Xie X.Q."/>
            <person name="Zhou G."/>
            <person name="Peng G."/>
            <person name="Luo Z."/>
            <person name="Huang W."/>
            <person name="Wang B."/>
            <person name="Fang W."/>
            <person name="Wang S."/>
            <person name="Zhong Y."/>
            <person name="Ma L.J."/>
            <person name="St Leger R.J."/>
            <person name="Zhao G.P."/>
            <person name="Pei Y."/>
            <person name="Feng M.G."/>
            <person name="Xia Y."/>
            <person name="Wang C."/>
        </authorList>
    </citation>
    <scope>NUCLEOTIDE SEQUENCE [LARGE SCALE GENOMIC DNA]</scope>
    <source>
        <strain evidence="7 8">CQMa 102</strain>
    </source>
</reference>
<evidence type="ECO:0000313" key="8">
    <source>
        <dbReference type="Proteomes" id="UP000002499"/>
    </source>
</evidence>
<sequence>MGSSLCVIRKLHQMSRPGWNTSPDCAHDDRAANGGSALQHSSSSSSAWTMLCLASRPDMIEELYRDQVKNLGYAGCEPLKHSDIDKLPLLQNVLKETLRVHSSIHSLVRKVTRPMPVPNSDYVTRPDKVLVSSPIMLDMSEE</sequence>
<keyword evidence="5" id="KW-0560">Oxidoreductase</keyword>
<proteinExistence type="inferred from homology"/>
<dbReference type="EMBL" id="GL698585">
    <property type="protein sequence ID" value="EFY85220.1"/>
    <property type="molecule type" value="Genomic_DNA"/>
</dbReference>
<evidence type="ECO:0000256" key="1">
    <source>
        <dbReference type="ARBA" id="ARBA00001971"/>
    </source>
</evidence>
<dbReference type="HOGENOM" id="CLU_1816246_0_0_1"/>
<accession>E9EFT3</accession>
<dbReference type="eggNOG" id="KOG0684">
    <property type="taxonomic scope" value="Eukaryota"/>
</dbReference>
<keyword evidence="5" id="KW-0503">Monooxygenase</keyword>
<dbReference type="Gene3D" id="1.10.630.10">
    <property type="entry name" value="Cytochrome P450"/>
    <property type="match status" value="1"/>
</dbReference>
<evidence type="ECO:0000256" key="3">
    <source>
        <dbReference type="ARBA" id="ARBA00022723"/>
    </source>
</evidence>
<evidence type="ECO:0000313" key="7">
    <source>
        <dbReference type="EMBL" id="EFY85220.1"/>
    </source>
</evidence>
<dbReference type="InParanoid" id="E9EFT3"/>
<comment type="similarity">
    <text evidence="2">Belongs to the cytochrome P450 family.</text>
</comment>
<dbReference type="OrthoDB" id="1055148at2759"/>
<gene>
    <name evidence="7" type="ORF">MAC_08731</name>
</gene>
<evidence type="ECO:0000256" key="6">
    <source>
        <dbReference type="SAM" id="MobiDB-lite"/>
    </source>
</evidence>
<comment type="cofactor">
    <cofactor evidence="1">
        <name>heme</name>
        <dbReference type="ChEBI" id="CHEBI:30413"/>
    </cofactor>
</comment>